<evidence type="ECO:0000313" key="5">
    <source>
        <dbReference type="Proteomes" id="UP000555407"/>
    </source>
</evidence>
<dbReference type="PROSITE" id="PS50921">
    <property type="entry name" value="ANTAR"/>
    <property type="match status" value="1"/>
</dbReference>
<sequence>MDDEVLDLAQELAEVGRLVDDDDVASTLGRFVHRIVRTVPDCDDAAIAVLAADRAEVVARFDRTDELTAPAQPTLVRELIAAGSPLHDSLTHGEPHRIGDLASDHRWPKFAAAAINAGYRSCLFLPLPTNADAAAAFTLLSKQPNAFGSTSYDVVLLFALNAGVAFDNIQLFDNGRALVEHLRTALSTRTTIGQAQGLLMQRYAITSSVAFDVLKRCSQDGNLKLRDLARELVDAHNNGHLSSALVRHGLQST</sequence>
<dbReference type="InterPro" id="IPR003018">
    <property type="entry name" value="GAF"/>
</dbReference>
<dbReference type="SMART" id="SM01012">
    <property type="entry name" value="ANTAR"/>
    <property type="match status" value="1"/>
</dbReference>
<name>A0A7X5VI41_9ACTN</name>
<dbReference type="InterPro" id="IPR005561">
    <property type="entry name" value="ANTAR"/>
</dbReference>
<protein>
    <submittedName>
        <fullName evidence="4">GAF domain-containing protein</fullName>
    </submittedName>
</protein>
<dbReference type="SUPFAM" id="SSF55781">
    <property type="entry name" value="GAF domain-like"/>
    <property type="match status" value="1"/>
</dbReference>
<accession>A0A7X5VI41</accession>
<evidence type="ECO:0000259" key="3">
    <source>
        <dbReference type="PROSITE" id="PS50921"/>
    </source>
</evidence>
<dbReference type="PIRSF" id="PIRSF036625">
    <property type="entry name" value="GAF_ANTAR"/>
    <property type="match status" value="1"/>
</dbReference>
<dbReference type="Gene3D" id="3.30.450.40">
    <property type="match status" value="1"/>
</dbReference>
<keyword evidence="5" id="KW-1185">Reference proteome</keyword>
<dbReference type="AlphaFoldDB" id="A0A7X5VI41"/>
<organism evidence="4 5">
    <name type="scientific">Kribbella shirazensis</name>
    <dbReference type="NCBI Taxonomy" id="1105143"/>
    <lineage>
        <taxon>Bacteria</taxon>
        <taxon>Bacillati</taxon>
        <taxon>Actinomycetota</taxon>
        <taxon>Actinomycetes</taxon>
        <taxon>Propionibacteriales</taxon>
        <taxon>Kribbellaceae</taxon>
        <taxon>Kribbella</taxon>
    </lineage>
</organism>
<feature type="domain" description="ANTAR" evidence="3">
    <location>
        <begin position="172"/>
        <end position="233"/>
    </location>
</feature>
<dbReference type="EMBL" id="JAASRO010000001">
    <property type="protein sequence ID" value="NIK61484.1"/>
    <property type="molecule type" value="Genomic_DNA"/>
</dbReference>
<gene>
    <name evidence="4" type="ORF">BJY22_007201</name>
</gene>
<dbReference type="Pfam" id="PF03861">
    <property type="entry name" value="ANTAR"/>
    <property type="match status" value="1"/>
</dbReference>
<dbReference type="InterPro" id="IPR036388">
    <property type="entry name" value="WH-like_DNA-bd_sf"/>
</dbReference>
<comment type="caution">
    <text evidence="4">The sequence shown here is derived from an EMBL/GenBank/DDBJ whole genome shotgun (WGS) entry which is preliminary data.</text>
</comment>
<keyword evidence="2" id="KW-0804">Transcription</keyword>
<evidence type="ECO:0000313" key="4">
    <source>
        <dbReference type="EMBL" id="NIK61484.1"/>
    </source>
</evidence>
<dbReference type="InterPro" id="IPR029016">
    <property type="entry name" value="GAF-like_dom_sf"/>
</dbReference>
<evidence type="ECO:0000256" key="1">
    <source>
        <dbReference type="ARBA" id="ARBA00023015"/>
    </source>
</evidence>
<proteinExistence type="predicted"/>
<dbReference type="Proteomes" id="UP000555407">
    <property type="component" value="Unassembled WGS sequence"/>
</dbReference>
<dbReference type="GO" id="GO:0003723">
    <property type="term" value="F:RNA binding"/>
    <property type="evidence" value="ECO:0007669"/>
    <property type="project" value="InterPro"/>
</dbReference>
<dbReference type="RefSeq" id="WP_167216010.1">
    <property type="nucleotide sequence ID" value="NZ_JAASRO010000001.1"/>
</dbReference>
<keyword evidence="1" id="KW-0805">Transcription regulation</keyword>
<dbReference type="InterPro" id="IPR012074">
    <property type="entry name" value="GAF_ANTAR"/>
</dbReference>
<evidence type="ECO:0000256" key="2">
    <source>
        <dbReference type="ARBA" id="ARBA00023163"/>
    </source>
</evidence>
<reference evidence="4 5" key="1">
    <citation type="submission" date="2020-03" db="EMBL/GenBank/DDBJ databases">
        <title>Sequencing the genomes of 1000 actinobacteria strains.</title>
        <authorList>
            <person name="Klenk H.-P."/>
        </authorList>
    </citation>
    <scope>NUCLEOTIDE SEQUENCE [LARGE SCALE GENOMIC DNA]</scope>
    <source>
        <strain evidence="4 5">DSM 45490</strain>
    </source>
</reference>
<dbReference type="Pfam" id="PF13185">
    <property type="entry name" value="GAF_2"/>
    <property type="match status" value="1"/>
</dbReference>
<dbReference type="Gene3D" id="1.10.10.10">
    <property type="entry name" value="Winged helix-like DNA-binding domain superfamily/Winged helix DNA-binding domain"/>
    <property type="match status" value="1"/>
</dbReference>